<dbReference type="AlphaFoldDB" id="A0AAV7I2W1"/>
<evidence type="ECO:0000313" key="2">
    <source>
        <dbReference type="Proteomes" id="UP000826195"/>
    </source>
</evidence>
<sequence>MCVMCWVDIVGYYIVQWDSYLNSSSVAGISPEDGDGRCVKHVSLSVGNAYYSQEARKLKRVHARRTSSSYFQASDSLYSASVNLKMRESHRGPTESAAEMKDLIYLPVSHNSLSILPYALRS</sequence>
<protein>
    <submittedName>
        <fullName evidence="1">Uncharacterized protein</fullName>
    </submittedName>
</protein>
<accession>A0AAV7I2W1</accession>
<organism evidence="1 2">
    <name type="scientific">Cotesia glomerata</name>
    <name type="common">Lepidopteran parasitic wasp</name>
    <name type="synonym">Apanteles glomeratus</name>
    <dbReference type="NCBI Taxonomy" id="32391"/>
    <lineage>
        <taxon>Eukaryota</taxon>
        <taxon>Metazoa</taxon>
        <taxon>Ecdysozoa</taxon>
        <taxon>Arthropoda</taxon>
        <taxon>Hexapoda</taxon>
        <taxon>Insecta</taxon>
        <taxon>Pterygota</taxon>
        <taxon>Neoptera</taxon>
        <taxon>Endopterygota</taxon>
        <taxon>Hymenoptera</taxon>
        <taxon>Apocrita</taxon>
        <taxon>Ichneumonoidea</taxon>
        <taxon>Braconidae</taxon>
        <taxon>Microgastrinae</taxon>
        <taxon>Cotesia</taxon>
    </lineage>
</organism>
<proteinExistence type="predicted"/>
<reference evidence="1 2" key="1">
    <citation type="journal article" date="2021" name="J. Hered.">
        <title>A chromosome-level genome assembly of the parasitoid wasp, Cotesia glomerata (Hymenoptera: Braconidae).</title>
        <authorList>
            <person name="Pinto B.J."/>
            <person name="Weis J.J."/>
            <person name="Gamble T."/>
            <person name="Ode P.J."/>
            <person name="Paul R."/>
            <person name="Zaspel J.M."/>
        </authorList>
    </citation>
    <scope>NUCLEOTIDE SEQUENCE [LARGE SCALE GENOMIC DNA]</scope>
    <source>
        <strain evidence="1">CgM1</strain>
    </source>
</reference>
<dbReference type="EMBL" id="JAHXZJ010002609">
    <property type="protein sequence ID" value="KAH0541058.1"/>
    <property type="molecule type" value="Genomic_DNA"/>
</dbReference>
<evidence type="ECO:0000313" key="1">
    <source>
        <dbReference type="EMBL" id="KAH0541058.1"/>
    </source>
</evidence>
<name>A0AAV7I2W1_COTGL</name>
<gene>
    <name evidence="1" type="ORF">KQX54_020917</name>
</gene>
<comment type="caution">
    <text evidence="1">The sequence shown here is derived from an EMBL/GenBank/DDBJ whole genome shotgun (WGS) entry which is preliminary data.</text>
</comment>
<dbReference type="Proteomes" id="UP000826195">
    <property type="component" value="Unassembled WGS sequence"/>
</dbReference>
<keyword evidence="2" id="KW-1185">Reference proteome</keyword>